<dbReference type="InterPro" id="IPR029046">
    <property type="entry name" value="LolA/LolB/LppX"/>
</dbReference>
<dbReference type="NCBIfam" id="TIGR00547">
    <property type="entry name" value="lolA"/>
    <property type="match status" value="1"/>
</dbReference>
<dbReference type="InterPro" id="IPR018323">
    <property type="entry name" value="OM_lipoprot_carrier_LolA_Pbac"/>
</dbReference>
<dbReference type="GO" id="GO:0042597">
    <property type="term" value="C:periplasmic space"/>
    <property type="evidence" value="ECO:0007669"/>
    <property type="project" value="UniProtKB-SubCell"/>
</dbReference>
<keyword evidence="7 10" id="KW-0574">Periplasm</keyword>
<reference evidence="11 12" key="1">
    <citation type="submission" date="2018-11" db="EMBL/GenBank/DDBJ databases">
        <title>Genome sequencing of Lautropia sp. KCOM 2505 (= ChDC F240).</title>
        <authorList>
            <person name="Kook J.-K."/>
            <person name="Park S.-N."/>
            <person name="Lim Y.K."/>
        </authorList>
    </citation>
    <scope>NUCLEOTIDE SEQUENCE [LARGE SCALE GENOMIC DNA]</scope>
    <source>
        <strain evidence="11 12">KCOM 2505</strain>
    </source>
</reference>
<dbReference type="EMBL" id="RRUE01000001">
    <property type="protein sequence ID" value="RRN45419.1"/>
    <property type="molecule type" value="Genomic_DNA"/>
</dbReference>
<evidence type="ECO:0000256" key="4">
    <source>
        <dbReference type="ARBA" id="ARBA00014035"/>
    </source>
</evidence>
<evidence type="ECO:0000256" key="7">
    <source>
        <dbReference type="ARBA" id="ARBA00022764"/>
    </source>
</evidence>
<keyword evidence="12" id="KW-1185">Reference proteome</keyword>
<dbReference type="CDD" id="cd16325">
    <property type="entry name" value="LolA"/>
    <property type="match status" value="1"/>
</dbReference>
<comment type="subcellular location">
    <subcellularLocation>
        <location evidence="1 10">Periplasm</location>
    </subcellularLocation>
</comment>
<dbReference type="AlphaFoldDB" id="A0A426FRS3"/>
<keyword evidence="6" id="KW-0732">Signal</keyword>
<evidence type="ECO:0000256" key="1">
    <source>
        <dbReference type="ARBA" id="ARBA00004418"/>
    </source>
</evidence>
<keyword evidence="9 10" id="KW-0143">Chaperone</keyword>
<evidence type="ECO:0000256" key="6">
    <source>
        <dbReference type="ARBA" id="ARBA00022729"/>
    </source>
</evidence>
<dbReference type="Gene3D" id="2.50.20.10">
    <property type="entry name" value="Lipoprotein localisation LolA/LolB/LppX"/>
    <property type="match status" value="1"/>
</dbReference>
<dbReference type="PANTHER" id="PTHR35869">
    <property type="entry name" value="OUTER-MEMBRANE LIPOPROTEIN CARRIER PROTEIN"/>
    <property type="match status" value="1"/>
</dbReference>
<comment type="similarity">
    <text evidence="2 10">Belongs to the LolA family.</text>
</comment>
<comment type="function">
    <text evidence="10">Participates in the translocation of lipoproteins from the inner membrane to the outer membrane. Only forms a complex with a lipoprotein if the residue after the N-terminal Cys is not an aspartate (The Asp acts as a targeting signal to indicate that the lipoprotein should stay in the inner membrane).</text>
</comment>
<name>A0A426FRS3_9BURK</name>
<evidence type="ECO:0000313" key="11">
    <source>
        <dbReference type="EMBL" id="RRN45419.1"/>
    </source>
</evidence>
<accession>A0A426FRS3</accession>
<evidence type="ECO:0000256" key="8">
    <source>
        <dbReference type="ARBA" id="ARBA00022927"/>
    </source>
</evidence>
<organism evidence="11 12">
    <name type="scientific">Lautropia dentalis</name>
    <dbReference type="NCBI Taxonomy" id="2490857"/>
    <lineage>
        <taxon>Bacteria</taxon>
        <taxon>Pseudomonadati</taxon>
        <taxon>Pseudomonadota</taxon>
        <taxon>Betaproteobacteria</taxon>
        <taxon>Burkholderiales</taxon>
        <taxon>Burkholderiaceae</taxon>
        <taxon>Lautropia</taxon>
    </lineage>
</organism>
<evidence type="ECO:0000256" key="3">
    <source>
        <dbReference type="ARBA" id="ARBA00011245"/>
    </source>
</evidence>
<sequence>MSRRHMLRSHSSFIAQVAPSSRRGMRGRLVPLAVVVGLLMAPFAGQAEDAKAATSAELKQMLDKAKSDARARGADDDGLSGQSVKEVTAQWAADAAAAGKAAAVRQAQPSQGGAASGKAARVYQGRGVAQLRWFAGSTPQATGQFVQTQLAGGKSGGGKSSGTFAFRRPGHFRWQIEKPDPQLIVTDGRKLHFYDEGLKQVTVREATEAIQATPAAVLFGVGKLDDAFTLTEGEHEGDLYWVEAVPKSPDSGFDRIRIGLRNTLPAVMDVVDAFGQVNRFEFRNLKVKNVNVPASLFEFTPPAGVDVLE</sequence>
<dbReference type="Proteomes" id="UP000270261">
    <property type="component" value="Unassembled WGS sequence"/>
</dbReference>
<dbReference type="Pfam" id="PF03548">
    <property type="entry name" value="LolA"/>
    <property type="match status" value="1"/>
</dbReference>
<dbReference type="SUPFAM" id="SSF89392">
    <property type="entry name" value="Prokaryotic lipoproteins and lipoprotein localization factors"/>
    <property type="match status" value="1"/>
</dbReference>
<gene>
    <name evidence="10 11" type="primary">lolA</name>
    <name evidence="11" type="ORF">EHV23_04240</name>
</gene>
<evidence type="ECO:0000256" key="9">
    <source>
        <dbReference type="ARBA" id="ARBA00023186"/>
    </source>
</evidence>
<keyword evidence="11" id="KW-0449">Lipoprotein</keyword>
<comment type="caution">
    <text evidence="11">The sequence shown here is derived from an EMBL/GenBank/DDBJ whole genome shotgun (WGS) entry which is preliminary data.</text>
</comment>
<dbReference type="InterPro" id="IPR004564">
    <property type="entry name" value="OM_lipoprot_carrier_LolA-like"/>
</dbReference>
<evidence type="ECO:0000256" key="2">
    <source>
        <dbReference type="ARBA" id="ARBA00007615"/>
    </source>
</evidence>
<keyword evidence="8 10" id="KW-0653">Protein transport</keyword>
<comment type="subunit">
    <text evidence="3 10">Monomer.</text>
</comment>
<dbReference type="HAMAP" id="MF_00240">
    <property type="entry name" value="LolA"/>
    <property type="match status" value="1"/>
</dbReference>
<protein>
    <recommendedName>
        <fullName evidence="4 10">Outer-membrane lipoprotein carrier protein</fullName>
    </recommendedName>
</protein>
<evidence type="ECO:0000256" key="10">
    <source>
        <dbReference type="HAMAP-Rule" id="MF_00240"/>
    </source>
</evidence>
<dbReference type="GO" id="GO:0044874">
    <property type="term" value="P:lipoprotein localization to outer membrane"/>
    <property type="evidence" value="ECO:0007669"/>
    <property type="project" value="UniProtKB-UniRule"/>
</dbReference>
<keyword evidence="5 10" id="KW-0813">Transport</keyword>
<dbReference type="PANTHER" id="PTHR35869:SF1">
    <property type="entry name" value="OUTER-MEMBRANE LIPOPROTEIN CARRIER PROTEIN"/>
    <property type="match status" value="1"/>
</dbReference>
<evidence type="ECO:0000313" key="12">
    <source>
        <dbReference type="Proteomes" id="UP000270261"/>
    </source>
</evidence>
<evidence type="ECO:0000256" key="5">
    <source>
        <dbReference type="ARBA" id="ARBA00022448"/>
    </source>
</evidence>
<dbReference type="GO" id="GO:0042953">
    <property type="term" value="P:lipoprotein transport"/>
    <property type="evidence" value="ECO:0007669"/>
    <property type="project" value="InterPro"/>
</dbReference>
<proteinExistence type="inferred from homology"/>